<proteinExistence type="predicted"/>
<evidence type="ECO:0000313" key="3">
    <source>
        <dbReference type="Proteomes" id="UP000075526"/>
    </source>
</evidence>
<reference evidence="2 3" key="1">
    <citation type="submission" date="2015-06" db="EMBL/GenBank/DDBJ databases">
        <title>Improved classification and identification of acetic acid bacteria using matrix-assisted laser desorption/ionization time-of-flight mass spectrometry; Gluconobacter nephelii and Gluconobacter uchimurae are later heterotypic synonyms of Gluconobacter japonicus and Gluconobacter oxydans, respectively.</title>
        <authorList>
            <person name="Li L."/>
            <person name="Cleenwerck I."/>
            <person name="De Vuyst L."/>
            <person name="Vandamme P."/>
        </authorList>
    </citation>
    <scope>NUCLEOTIDE SEQUENCE [LARGE SCALE GENOMIC DNA]</scope>
    <source>
        <strain evidence="2 3">LMG 1552</strain>
    </source>
</reference>
<dbReference type="InterPro" id="IPR011053">
    <property type="entry name" value="Single_hybrid_motif"/>
</dbReference>
<dbReference type="Gene3D" id="2.40.50.100">
    <property type="match status" value="1"/>
</dbReference>
<comment type="caution">
    <text evidence="2">The sequence shown here is derived from an EMBL/GenBank/DDBJ whole genome shotgun (WGS) entry which is preliminary data.</text>
</comment>
<accession>A0A149RYA9</accession>
<dbReference type="CDD" id="cd06850">
    <property type="entry name" value="biotinyl_domain"/>
    <property type="match status" value="1"/>
</dbReference>
<dbReference type="PATRIC" id="fig|178901.13.peg.464"/>
<gene>
    <name evidence="2" type="ORF">AD933_01840</name>
</gene>
<feature type="domain" description="Lipoyl-binding" evidence="1">
    <location>
        <begin position="80"/>
        <end position="152"/>
    </location>
</feature>
<dbReference type="InterPro" id="IPR000089">
    <property type="entry name" value="Biotin_lipoyl"/>
</dbReference>
<dbReference type="SUPFAM" id="SSF51230">
    <property type="entry name" value="Single hybrid motif"/>
    <property type="match status" value="1"/>
</dbReference>
<dbReference type="EMBL" id="LHZF01000116">
    <property type="protein sequence ID" value="KXV19414.1"/>
    <property type="molecule type" value="Genomic_DNA"/>
</dbReference>
<dbReference type="Proteomes" id="UP000075526">
    <property type="component" value="Unassembled WGS sequence"/>
</dbReference>
<protein>
    <submittedName>
        <fullName evidence="2">Acetyl-CoA carboxylase</fullName>
    </submittedName>
</protein>
<sequence length="155" mass="16387">MNMPLSIPNFETLPNSEEVVQISQWLKDAGLSSLELSNACGTRLRISVGDYEPSAAPSAVHVSPSAQTHPEKIPSTDIPVKAPYFGNVLLCNPVTKKEFAPEGSSVRAGDTVAMLQIGELTVPITAPQNGTVAQFIAKEGDLIGYGQTVLTLQPA</sequence>
<organism evidence="2 3">
    <name type="scientific">Acetobacter malorum</name>
    <dbReference type="NCBI Taxonomy" id="178901"/>
    <lineage>
        <taxon>Bacteria</taxon>
        <taxon>Pseudomonadati</taxon>
        <taxon>Pseudomonadota</taxon>
        <taxon>Alphaproteobacteria</taxon>
        <taxon>Acetobacterales</taxon>
        <taxon>Acetobacteraceae</taxon>
        <taxon>Acetobacter</taxon>
    </lineage>
</organism>
<dbReference type="AlphaFoldDB" id="A0A149RYA9"/>
<dbReference type="Pfam" id="PF00364">
    <property type="entry name" value="Biotin_lipoyl"/>
    <property type="match status" value="1"/>
</dbReference>
<name>A0A149RYA9_9PROT</name>
<evidence type="ECO:0000259" key="1">
    <source>
        <dbReference type="Pfam" id="PF00364"/>
    </source>
</evidence>
<evidence type="ECO:0000313" key="2">
    <source>
        <dbReference type="EMBL" id="KXV19414.1"/>
    </source>
</evidence>